<organism evidence="1 2">
    <name type="scientific">Aspergillus sclerotialis</name>
    <dbReference type="NCBI Taxonomy" id="2070753"/>
    <lineage>
        <taxon>Eukaryota</taxon>
        <taxon>Fungi</taxon>
        <taxon>Dikarya</taxon>
        <taxon>Ascomycota</taxon>
        <taxon>Pezizomycotina</taxon>
        <taxon>Eurotiomycetes</taxon>
        <taxon>Eurotiomycetidae</taxon>
        <taxon>Eurotiales</taxon>
        <taxon>Aspergillaceae</taxon>
        <taxon>Aspergillus</taxon>
        <taxon>Aspergillus subgen. Polypaecilum</taxon>
    </lineage>
</organism>
<reference evidence="2" key="1">
    <citation type="submission" date="2017-02" db="EMBL/GenBank/DDBJ databases">
        <authorList>
            <person name="Tafer H."/>
            <person name="Lopandic K."/>
        </authorList>
    </citation>
    <scope>NUCLEOTIDE SEQUENCE [LARGE SCALE GENOMIC DNA]</scope>
    <source>
        <strain evidence="2">CBS 366.77</strain>
    </source>
</reference>
<gene>
    <name evidence="1" type="ORF">PHISCL_08177</name>
</gene>
<accession>A0A3A2Z8P5</accession>
<dbReference type="AlphaFoldDB" id="A0A3A2Z8P5"/>
<evidence type="ECO:0000313" key="2">
    <source>
        <dbReference type="Proteomes" id="UP000266188"/>
    </source>
</evidence>
<protein>
    <submittedName>
        <fullName evidence="1">Uncharacterized protein</fullName>
    </submittedName>
</protein>
<name>A0A3A2Z8P5_9EURO</name>
<sequence>MPWETCDNPKHKQRRLQTANRFGSDIIELADTLKTVLAQMVGELLAQAMEQSRSMGSNWQDQEAWDVSSLGIWADK</sequence>
<dbReference type="EMBL" id="MVGC01000400">
    <property type="protein sequence ID" value="RJE19492.1"/>
    <property type="molecule type" value="Genomic_DNA"/>
</dbReference>
<comment type="caution">
    <text evidence="1">The sequence shown here is derived from an EMBL/GenBank/DDBJ whole genome shotgun (WGS) entry which is preliminary data.</text>
</comment>
<evidence type="ECO:0000313" key="1">
    <source>
        <dbReference type="EMBL" id="RJE19492.1"/>
    </source>
</evidence>
<proteinExistence type="predicted"/>
<dbReference type="Proteomes" id="UP000266188">
    <property type="component" value="Unassembled WGS sequence"/>
</dbReference>
<keyword evidence="2" id="KW-1185">Reference proteome</keyword>